<dbReference type="RefSeq" id="XP_019017522.1">
    <property type="nucleotide sequence ID" value="XM_019164208.1"/>
</dbReference>
<reference evidence="3 4" key="1">
    <citation type="journal article" date="2016" name="Proc. Natl. Acad. Sci. U.S.A.">
        <title>Comparative genomics of biotechnologically important yeasts.</title>
        <authorList>
            <person name="Riley R."/>
            <person name="Haridas S."/>
            <person name="Wolfe K.H."/>
            <person name="Lopes M.R."/>
            <person name="Hittinger C.T."/>
            <person name="Goeker M."/>
            <person name="Salamov A.A."/>
            <person name="Wisecaver J.H."/>
            <person name="Long T.M."/>
            <person name="Calvey C.H."/>
            <person name="Aerts A.L."/>
            <person name="Barry K.W."/>
            <person name="Choi C."/>
            <person name="Clum A."/>
            <person name="Coughlan A.Y."/>
            <person name="Deshpande S."/>
            <person name="Douglass A.P."/>
            <person name="Hanson S.J."/>
            <person name="Klenk H.-P."/>
            <person name="LaButti K.M."/>
            <person name="Lapidus A."/>
            <person name="Lindquist E.A."/>
            <person name="Lipzen A.M."/>
            <person name="Meier-Kolthoff J.P."/>
            <person name="Ohm R.A."/>
            <person name="Otillar R.P."/>
            <person name="Pangilinan J.L."/>
            <person name="Peng Y."/>
            <person name="Rokas A."/>
            <person name="Rosa C.A."/>
            <person name="Scheuner C."/>
            <person name="Sibirny A.A."/>
            <person name="Slot J.C."/>
            <person name="Stielow J.B."/>
            <person name="Sun H."/>
            <person name="Kurtzman C.P."/>
            <person name="Blackwell M."/>
            <person name="Grigoriev I.V."/>
            <person name="Jeffries T.W."/>
        </authorList>
    </citation>
    <scope>NUCLEOTIDE SEQUENCE [LARGE SCALE GENOMIC DNA]</scope>
    <source>
        <strain evidence="3 4">NRRL Y-2026</strain>
    </source>
</reference>
<sequence>MTDTGNVSRTKRVKRDNHDLYGAVLYMIKLSERWNMVITTRAERFYVDQLGGQSFWQMPRLNGDDKSLMVAYEKLSEIKDLVICLLGMIRGVRVSKVVSEKVRQMLGIPAEVIEHRKRSDSRVEEMREVENEELAEDDQRDVDTDINGDDDNDNDSDGDENEFALGLSDLDDLVSEEENDIKTLQVDSSDPSALLSEIDDPQTFEYLERYSNLVNIVEIERARGNKEDVPVKAAVGFVQTLEELRVDAYSSYDLEINDIIENPNYVVRGCHNLSSRARRSLWDEYCRVHGSLEFGEQEILSEKIDIFKADTPESQFAVSLKTYKAAKIPKFYTDYNRQRMRKAKDDSNDTYPELCKQVPLNVRQTLYNKWVEFAKLSEDVRESKVLKGLEKVQKPGMALREAIEVVKQKKILDSFDCFFIDSSSLVKLEQGI</sequence>
<feature type="region of interest" description="Disordered" evidence="1">
    <location>
        <begin position="117"/>
        <end position="162"/>
    </location>
</feature>
<feature type="compositionally biased region" description="Acidic residues" evidence="1">
    <location>
        <begin position="130"/>
        <end position="162"/>
    </location>
</feature>
<name>A0A1E3NJV9_9ASCO</name>
<evidence type="ECO:0000313" key="4">
    <source>
        <dbReference type="Proteomes" id="UP000094455"/>
    </source>
</evidence>
<gene>
    <name evidence="3" type="ORF">PICMEDRAFT_72481</name>
</gene>
<evidence type="ECO:0000256" key="1">
    <source>
        <dbReference type="SAM" id="MobiDB-lite"/>
    </source>
</evidence>
<dbReference type="PROSITE" id="PS50020">
    <property type="entry name" value="WW_DOMAIN_2"/>
    <property type="match status" value="1"/>
</dbReference>
<dbReference type="InterPro" id="IPR001202">
    <property type="entry name" value="WW_dom"/>
</dbReference>
<dbReference type="EMBL" id="KV454003">
    <property type="protein sequence ID" value="ODQ46409.1"/>
    <property type="molecule type" value="Genomic_DNA"/>
</dbReference>
<dbReference type="Proteomes" id="UP000094455">
    <property type="component" value="Unassembled WGS sequence"/>
</dbReference>
<feature type="domain" description="WW" evidence="2">
    <location>
        <begin position="28"/>
        <end position="61"/>
    </location>
</feature>
<protein>
    <recommendedName>
        <fullName evidence="2">WW domain-containing protein</fullName>
    </recommendedName>
</protein>
<proteinExistence type="predicted"/>
<organism evidence="3 4">
    <name type="scientific">Pichia membranifaciens NRRL Y-2026</name>
    <dbReference type="NCBI Taxonomy" id="763406"/>
    <lineage>
        <taxon>Eukaryota</taxon>
        <taxon>Fungi</taxon>
        <taxon>Dikarya</taxon>
        <taxon>Ascomycota</taxon>
        <taxon>Saccharomycotina</taxon>
        <taxon>Pichiomycetes</taxon>
        <taxon>Pichiales</taxon>
        <taxon>Pichiaceae</taxon>
        <taxon>Pichia</taxon>
    </lineage>
</organism>
<evidence type="ECO:0000259" key="2">
    <source>
        <dbReference type="PROSITE" id="PS50020"/>
    </source>
</evidence>
<accession>A0A1E3NJV9</accession>
<dbReference type="AlphaFoldDB" id="A0A1E3NJV9"/>
<dbReference type="GeneID" id="30180895"/>
<keyword evidence="4" id="KW-1185">Reference proteome</keyword>
<dbReference type="OrthoDB" id="410044at2759"/>
<feature type="compositionally biased region" description="Basic and acidic residues" evidence="1">
    <location>
        <begin position="120"/>
        <end position="129"/>
    </location>
</feature>
<dbReference type="STRING" id="763406.A0A1E3NJV9"/>
<evidence type="ECO:0000313" key="3">
    <source>
        <dbReference type="EMBL" id="ODQ46409.1"/>
    </source>
</evidence>